<sequence>METPYVHTNPFHHIHHPVLAKTVNGVAIMAYPSSFLMSSPAVVHLKDGTNESDNVLAELGFIHSPISPGTLTPPPTPLASMPCDFNANTSMDLMRKN</sequence>
<reference evidence="1 2" key="1">
    <citation type="submission" date="2013-11" db="EMBL/GenBank/DDBJ databases">
        <title>Genome sequencing of Stegodyphus mimosarum.</title>
        <authorList>
            <person name="Bechsgaard J."/>
        </authorList>
    </citation>
    <scope>NUCLEOTIDE SEQUENCE [LARGE SCALE GENOMIC DNA]</scope>
</reference>
<evidence type="ECO:0000313" key="1">
    <source>
        <dbReference type="EMBL" id="KFM67899.1"/>
    </source>
</evidence>
<accession>A0A087TS10</accession>
<organism evidence="1 2">
    <name type="scientific">Stegodyphus mimosarum</name>
    <name type="common">African social velvet spider</name>
    <dbReference type="NCBI Taxonomy" id="407821"/>
    <lineage>
        <taxon>Eukaryota</taxon>
        <taxon>Metazoa</taxon>
        <taxon>Ecdysozoa</taxon>
        <taxon>Arthropoda</taxon>
        <taxon>Chelicerata</taxon>
        <taxon>Arachnida</taxon>
        <taxon>Araneae</taxon>
        <taxon>Araneomorphae</taxon>
        <taxon>Entelegynae</taxon>
        <taxon>Eresoidea</taxon>
        <taxon>Eresidae</taxon>
        <taxon>Stegodyphus</taxon>
    </lineage>
</organism>
<dbReference type="OrthoDB" id="762982at2759"/>
<proteinExistence type="predicted"/>
<dbReference type="EMBL" id="KK116489">
    <property type="protein sequence ID" value="KFM67899.1"/>
    <property type="molecule type" value="Genomic_DNA"/>
</dbReference>
<keyword evidence="2" id="KW-1185">Reference proteome</keyword>
<evidence type="ECO:0000313" key="2">
    <source>
        <dbReference type="Proteomes" id="UP000054359"/>
    </source>
</evidence>
<feature type="non-terminal residue" evidence="1">
    <location>
        <position position="97"/>
    </location>
</feature>
<name>A0A087TS10_STEMI</name>
<gene>
    <name evidence="1" type="ORF">X975_11119</name>
</gene>
<dbReference type="AlphaFoldDB" id="A0A087TS10"/>
<protein>
    <submittedName>
        <fullName evidence="1">Uncharacterized protein</fullName>
    </submittedName>
</protein>
<dbReference type="Proteomes" id="UP000054359">
    <property type="component" value="Unassembled WGS sequence"/>
</dbReference>